<keyword evidence="6" id="KW-0547">Nucleotide-binding</keyword>
<evidence type="ECO:0000256" key="1">
    <source>
        <dbReference type="ARBA" id="ARBA00004429"/>
    </source>
</evidence>
<keyword evidence="2" id="KW-0813">Transport</keyword>
<dbReference type="CDD" id="cd03255">
    <property type="entry name" value="ABC_MJ0796_LolCDE_FtsE"/>
    <property type="match status" value="1"/>
</dbReference>
<dbReference type="Pfam" id="PF12704">
    <property type="entry name" value="MacB_PCD"/>
    <property type="match status" value="1"/>
</dbReference>
<keyword evidence="15" id="KW-1185">Reference proteome</keyword>
<dbReference type="Pfam" id="PF02687">
    <property type="entry name" value="FtsX"/>
    <property type="match status" value="1"/>
</dbReference>
<evidence type="ECO:0000256" key="4">
    <source>
        <dbReference type="ARBA" id="ARBA00022519"/>
    </source>
</evidence>
<dbReference type="GO" id="GO:0098796">
    <property type="term" value="C:membrane protein complex"/>
    <property type="evidence" value="ECO:0007669"/>
    <property type="project" value="UniProtKB-ARBA"/>
</dbReference>
<dbReference type="InterPro" id="IPR015854">
    <property type="entry name" value="ABC_transpr_LolD-like"/>
</dbReference>
<evidence type="ECO:0000256" key="8">
    <source>
        <dbReference type="ARBA" id="ARBA00022989"/>
    </source>
</evidence>
<dbReference type="InterPro" id="IPR017911">
    <property type="entry name" value="MacB-like_ATP-bd"/>
</dbReference>
<dbReference type="PROSITE" id="PS50893">
    <property type="entry name" value="ABC_TRANSPORTER_2"/>
    <property type="match status" value="1"/>
</dbReference>
<dbReference type="SUPFAM" id="SSF52540">
    <property type="entry name" value="P-loop containing nucleoside triphosphate hydrolases"/>
    <property type="match status" value="1"/>
</dbReference>
<dbReference type="GO" id="GO:0016887">
    <property type="term" value="F:ATP hydrolysis activity"/>
    <property type="evidence" value="ECO:0007669"/>
    <property type="project" value="InterPro"/>
</dbReference>
<keyword evidence="7" id="KW-0067">ATP-binding</keyword>
<dbReference type="AlphaFoldDB" id="G9PF62"/>
<dbReference type="eggNOG" id="COG1136">
    <property type="taxonomic scope" value="Bacteria"/>
</dbReference>
<comment type="caution">
    <text evidence="14">The sequence shown here is derived from an EMBL/GenBank/DDBJ whole genome shotgun (WGS) entry which is preliminary data.</text>
</comment>
<protein>
    <recommendedName>
        <fullName evidence="13">ABC transporter domain-containing protein</fullName>
    </recommendedName>
</protein>
<gene>
    <name evidence="14" type="ORF">HMPREF0045_00886</name>
</gene>
<evidence type="ECO:0000256" key="11">
    <source>
        <dbReference type="ARBA" id="ARBA00038388"/>
    </source>
</evidence>
<dbReference type="GO" id="GO:0022857">
    <property type="term" value="F:transmembrane transporter activity"/>
    <property type="evidence" value="ECO:0007669"/>
    <property type="project" value="UniProtKB-ARBA"/>
</dbReference>
<dbReference type="InterPro" id="IPR017871">
    <property type="entry name" value="ABC_transporter-like_CS"/>
</dbReference>
<dbReference type="PROSITE" id="PS00211">
    <property type="entry name" value="ABC_TRANSPORTER_1"/>
    <property type="match status" value="1"/>
</dbReference>
<feature type="transmembrane region" description="Helical" evidence="12">
    <location>
        <begin position="605"/>
        <end position="626"/>
    </location>
</feature>
<dbReference type="Gene3D" id="3.40.50.300">
    <property type="entry name" value="P-loop containing nucleotide triphosphate hydrolases"/>
    <property type="match status" value="1"/>
</dbReference>
<feature type="domain" description="ABC transporter" evidence="13">
    <location>
        <begin position="4"/>
        <end position="242"/>
    </location>
</feature>
<evidence type="ECO:0000256" key="7">
    <source>
        <dbReference type="ARBA" id="ARBA00022840"/>
    </source>
</evidence>
<proteinExistence type="inferred from homology"/>
<accession>G9PF62</accession>
<reference evidence="14 15" key="1">
    <citation type="submission" date="2011-10" db="EMBL/GenBank/DDBJ databases">
        <title>The Genome Sequence of Actinomyces graevenitzii C83.</title>
        <authorList>
            <consortium name="The Broad Institute Genome Sequencing Platform"/>
            <consortium name="The Broad Institute Genome Sequencing Center for Infectious Disease"/>
            <person name="Earl A."/>
            <person name="Ward D."/>
            <person name="Feldgarden M."/>
            <person name="Gevers D."/>
            <person name="Sibley C.D."/>
            <person name="Field T.R."/>
            <person name="Grinwis M."/>
            <person name="Eshaghurshan C.S."/>
            <person name="Surette M.G."/>
            <person name="Young S.K."/>
            <person name="Zeng Q."/>
            <person name="Gargeya S."/>
            <person name="Fitzgerald M."/>
            <person name="Haas B."/>
            <person name="Abouelleil A."/>
            <person name="Alvarado L."/>
            <person name="Arachchi H.M."/>
            <person name="Berlin A."/>
            <person name="Brown A."/>
            <person name="Chapman S.B."/>
            <person name="Chen Z."/>
            <person name="Dunbar C."/>
            <person name="Freedman E."/>
            <person name="Gearin G."/>
            <person name="Goldberg J."/>
            <person name="Griggs A."/>
            <person name="Gujja S."/>
            <person name="Heiman D."/>
            <person name="Howarth C."/>
            <person name="Larson L."/>
            <person name="Lui A."/>
            <person name="MacDonald P.J.P."/>
            <person name="Montmayeur A."/>
            <person name="Murphy C."/>
            <person name="Neiman D."/>
            <person name="Pearson M."/>
            <person name="Priest M."/>
            <person name="Roberts A."/>
            <person name="Saif S."/>
            <person name="Shea T."/>
            <person name="Shenoy N."/>
            <person name="Sisk P."/>
            <person name="Stolte C."/>
            <person name="Sykes S."/>
            <person name="Wortman J."/>
            <person name="Nusbaum C."/>
            <person name="Birren B."/>
        </authorList>
    </citation>
    <scope>NUCLEOTIDE SEQUENCE [LARGE SCALE GENOMIC DNA]</scope>
    <source>
        <strain evidence="14 15">C83</strain>
    </source>
</reference>
<dbReference type="InterPro" id="IPR003593">
    <property type="entry name" value="AAA+_ATPase"/>
</dbReference>
<dbReference type="InterPro" id="IPR003838">
    <property type="entry name" value="ABC3_permease_C"/>
</dbReference>
<keyword evidence="5 12" id="KW-0812">Transmembrane</keyword>
<keyword evidence="9 12" id="KW-0472">Membrane</keyword>
<dbReference type="SMART" id="SM00382">
    <property type="entry name" value="AAA"/>
    <property type="match status" value="1"/>
</dbReference>
<comment type="subcellular location">
    <subcellularLocation>
        <location evidence="1">Cell inner membrane</location>
        <topology evidence="1">Multi-pass membrane protein</topology>
    </subcellularLocation>
</comment>
<evidence type="ECO:0000256" key="3">
    <source>
        <dbReference type="ARBA" id="ARBA00022475"/>
    </source>
</evidence>
<evidence type="ECO:0000313" key="15">
    <source>
        <dbReference type="Proteomes" id="UP000003822"/>
    </source>
</evidence>
<evidence type="ECO:0000256" key="5">
    <source>
        <dbReference type="ARBA" id="ARBA00022692"/>
    </source>
</evidence>
<evidence type="ECO:0000313" key="14">
    <source>
        <dbReference type="EMBL" id="EHM88673.1"/>
    </source>
</evidence>
<feature type="transmembrane region" description="Helical" evidence="12">
    <location>
        <begin position="517"/>
        <end position="543"/>
    </location>
</feature>
<dbReference type="PANTHER" id="PTHR24220:SF86">
    <property type="entry name" value="ABC TRANSPORTER ABCH.1"/>
    <property type="match status" value="1"/>
</dbReference>
<dbReference type="PANTHER" id="PTHR24220">
    <property type="entry name" value="IMPORT ATP-BINDING PROTEIN"/>
    <property type="match status" value="1"/>
</dbReference>
<dbReference type="Pfam" id="PF00005">
    <property type="entry name" value="ABC_tran"/>
    <property type="match status" value="1"/>
</dbReference>
<keyword evidence="8 12" id="KW-1133">Transmembrane helix</keyword>
<dbReference type="InterPro" id="IPR025857">
    <property type="entry name" value="MacB_PCD"/>
</dbReference>
<comment type="similarity">
    <text evidence="10">Belongs to the ABC-4 integral membrane protein family.</text>
</comment>
<dbReference type="GO" id="GO:0005886">
    <property type="term" value="C:plasma membrane"/>
    <property type="evidence" value="ECO:0007669"/>
    <property type="project" value="UniProtKB-SubCell"/>
</dbReference>
<dbReference type="GO" id="GO:0005524">
    <property type="term" value="F:ATP binding"/>
    <property type="evidence" value="ECO:0007669"/>
    <property type="project" value="UniProtKB-KW"/>
</dbReference>
<dbReference type="FunFam" id="3.40.50.300:FF:000032">
    <property type="entry name" value="Export ABC transporter ATP-binding protein"/>
    <property type="match status" value="1"/>
</dbReference>
<keyword evidence="3" id="KW-1003">Cell membrane</keyword>
<dbReference type="Proteomes" id="UP000003822">
    <property type="component" value="Unassembled WGS sequence"/>
</dbReference>
<name>G9PF62_9ACTO</name>
<evidence type="ECO:0000256" key="6">
    <source>
        <dbReference type="ARBA" id="ARBA00022741"/>
    </source>
</evidence>
<dbReference type="EMBL" id="ACRN01000004">
    <property type="protein sequence ID" value="EHM88673.1"/>
    <property type="molecule type" value="Genomic_DNA"/>
</dbReference>
<dbReference type="HOGENOM" id="CLU_000604_78_2_11"/>
<evidence type="ECO:0000256" key="12">
    <source>
        <dbReference type="SAM" id="Phobius"/>
    </source>
</evidence>
<evidence type="ECO:0000259" key="13">
    <source>
        <dbReference type="PROSITE" id="PS50893"/>
    </source>
</evidence>
<keyword evidence="4" id="KW-0997">Cell inner membrane</keyword>
<dbReference type="InterPro" id="IPR027417">
    <property type="entry name" value="P-loop_NTPase"/>
</dbReference>
<evidence type="ECO:0000256" key="9">
    <source>
        <dbReference type="ARBA" id="ARBA00023136"/>
    </source>
</evidence>
<evidence type="ECO:0000256" key="2">
    <source>
        <dbReference type="ARBA" id="ARBA00022448"/>
    </source>
</evidence>
<sequence>MTVIELVDVDKVYPGTVQVHALRGVNLKINQGELVAITGPSGAGKSTLLNVLALLDTPTSGAYLLDDTDVSGLNEDARAKLRSNTFGFIFQSFHLLKKRSVLDNVALGLQYRGVVRAQALQLAREALEYVGLSKRRDFAADQLSGGERQRVAIARAIVANAPVLVADEPTGNLDSKSSAEIVALLRGLHERGTTVVIVTHDPAIAASCPRQLHVIDGVVSEITPNKGVHVAEATEVIPPVQIPQALGVASKVKWRSALQDVAANLASTPRRTARLVGVVLLGVALALSTLGLGQTIGAQVSSTFDATRNTRVAVAVHNEDSAQVVTPMLNSWRQSTWKKINSVPGVDSSLFFTEGDDIEVATRLGEKGQRARIYGFDDIGVDSSLFTVQWVGAKLTHLADNQILIGQNAAEKLELGPLSADPTVWINGVPYEVVGIIKDAGIRAEMLAGIGLNYRVARQLGEPVSLGLEIKVAPGAAQQVAKAVPLTWDPTQVDAMSVDAPPDPRGLRDQIEGSLQAVLLTLTGVSVLVAVLSLSSAMSGAVHERQGELALRRAIGGRKRHLRVLLALESMFIGFIGGLFGALVAVLAILVVTVVQRWQPVMDPWALPIGMLAGLLTGLLGSLAALRRVAAVQPAQALRG</sequence>
<dbReference type="PATRIC" id="fig|435830.3.peg.858"/>
<organism evidence="14 15">
    <name type="scientific">Actinomyces graevenitzii C83</name>
    <dbReference type="NCBI Taxonomy" id="435830"/>
    <lineage>
        <taxon>Bacteria</taxon>
        <taxon>Bacillati</taxon>
        <taxon>Actinomycetota</taxon>
        <taxon>Actinomycetes</taxon>
        <taxon>Actinomycetales</taxon>
        <taxon>Actinomycetaceae</taxon>
        <taxon>Actinomyces</taxon>
    </lineage>
</organism>
<comment type="similarity">
    <text evidence="11">Belongs to the ABC transporter superfamily. Macrolide exporter (TC 3.A.1.122) family.</text>
</comment>
<dbReference type="STRING" id="435830.HMPREF0045_00886"/>
<feature type="transmembrane region" description="Helical" evidence="12">
    <location>
        <begin position="564"/>
        <end position="593"/>
    </location>
</feature>
<dbReference type="OrthoDB" id="4814201at2"/>
<dbReference type="RefSeq" id="WP_005985944.1">
    <property type="nucleotide sequence ID" value="NZ_JH470338.1"/>
</dbReference>
<dbReference type="InterPro" id="IPR003439">
    <property type="entry name" value="ABC_transporter-like_ATP-bd"/>
</dbReference>
<evidence type="ECO:0000256" key="10">
    <source>
        <dbReference type="ARBA" id="ARBA00038076"/>
    </source>
</evidence>